<proteinExistence type="predicted"/>
<dbReference type="Proteomes" id="UP000636960">
    <property type="component" value="Unassembled WGS sequence"/>
</dbReference>
<dbReference type="EMBL" id="BOMV01000007">
    <property type="protein sequence ID" value="GIE93876.1"/>
    <property type="molecule type" value="Genomic_DNA"/>
</dbReference>
<organism evidence="3 4">
    <name type="scientific">Paractinoplanes rishiriensis</name>
    <dbReference type="NCBI Taxonomy" id="1050105"/>
    <lineage>
        <taxon>Bacteria</taxon>
        <taxon>Bacillati</taxon>
        <taxon>Actinomycetota</taxon>
        <taxon>Actinomycetes</taxon>
        <taxon>Micromonosporales</taxon>
        <taxon>Micromonosporaceae</taxon>
        <taxon>Paractinoplanes</taxon>
    </lineage>
</organism>
<evidence type="ECO:0000313" key="4">
    <source>
        <dbReference type="Proteomes" id="UP000636960"/>
    </source>
</evidence>
<dbReference type="RefSeq" id="WP_203780159.1">
    <property type="nucleotide sequence ID" value="NZ_BOMV01000007.1"/>
</dbReference>
<feature type="coiled-coil region" evidence="1">
    <location>
        <begin position="25"/>
        <end position="52"/>
    </location>
</feature>
<evidence type="ECO:0000313" key="3">
    <source>
        <dbReference type="EMBL" id="GIE93876.1"/>
    </source>
</evidence>
<gene>
    <name evidence="3" type="ORF">Ari01nite_13410</name>
</gene>
<evidence type="ECO:0000256" key="2">
    <source>
        <dbReference type="SAM" id="MobiDB-lite"/>
    </source>
</evidence>
<comment type="caution">
    <text evidence="3">The sequence shown here is derived from an EMBL/GenBank/DDBJ whole genome shotgun (WGS) entry which is preliminary data.</text>
</comment>
<feature type="region of interest" description="Disordered" evidence="2">
    <location>
        <begin position="1"/>
        <end position="25"/>
    </location>
</feature>
<protein>
    <submittedName>
        <fullName evidence="3">Uncharacterized protein</fullName>
    </submittedName>
</protein>
<reference evidence="3" key="1">
    <citation type="submission" date="2021-01" db="EMBL/GenBank/DDBJ databases">
        <title>Whole genome shotgun sequence of Actinoplanes rishiriensis NBRC 108556.</title>
        <authorList>
            <person name="Komaki H."/>
            <person name="Tamura T."/>
        </authorList>
    </citation>
    <scope>NUCLEOTIDE SEQUENCE</scope>
    <source>
        <strain evidence="3">NBRC 108556</strain>
    </source>
</reference>
<keyword evidence="4" id="KW-1185">Reference proteome</keyword>
<dbReference type="AlphaFoldDB" id="A0A919MNC3"/>
<name>A0A919MNC3_9ACTN</name>
<keyword evidence="1" id="KW-0175">Coiled coil</keyword>
<sequence length="99" mass="10504">MTTPVNGADGGAPERGRKRPSPAVVEAAKADYARAKDQLEEFTGKVRDLLAAGWTDFEAVAEVYGTMRTQPGTQMTLLSAVALVRLAKTPTPSLGELTE</sequence>
<evidence type="ECO:0000256" key="1">
    <source>
        <dbReference type="SAM" id="Coils"/>
    </source>
</evidence>
<accession>A0A919MNC3</accession>